<proteinExistence type="predicted"/>
<keyword evidence="2" id="KW-1185">Reference proteome</keyword>
<evidence type="ECO:0000313" key="1">
    <source>
        <dbReference type="EMBL" id="KAI0056424.1"/>
    </source>
</evidence>
<dbReference type="Proteomes" id="UP000814140">
    <property type="component" value="Unassembled WGS sequence"/>
</dbReference>
<sequence length="238" mass="26631">VVGLTGGIATGKSTVSNLLAQRGIPIIDADVLARDVVRPGTRALSRIVDTFGPEILQADGTLDRPKLGAIVFGDDAQRRKLNRIVHPAVRWGMLGAVLRCWLRGERACVLDVPLLVESGIWRWVGKVVVVYCSAEIQLQRLMKRDGSTREAAQARLGAQLPITDKLEFADQVIDNSGGPQELDAQVDAFVRRLQRDVGWSWRVSWLFPPWGLFAALWSLAWRRIKHSQRAARRRRERS</sequence>
<reference evidence="1" key="2">
    <citation type="journal article" date="2022" name="New Phytol.">
        <title>Evolutionary transition to the ectomycorrhizal habit in the genomes of a hyperdiverse lineage of mushroom-forming fungi.</title>
        <authorList>
            <person name="Looney B."/>
            <person name="Miyauchi S."/>
            <person name="Morin E."/>
            <person name="Drula E."/>
            <person name="Courty P.E."/>
            <person name="Kohler A."/>
            <person name="Kuo A."/>
            <person name="LaButti K."/>
            <person name="Pangilinan J."/>
            <person name="Lipzen A."/>
            <person name="Riley R."/>
            <person name="Andreopoulos W."/>
            <person name="He G."/>
            <person name="Johnson J."/>
            <person name="Nolan M."/>
            <person name="Tritt A."/>
            <person name="Barry K.W."/>
            <person name="Grigoriev I.V."/>
            <person name="Nagy L.G."/>
            <person name="Hibbett D."/>
            <person name="Henrissat B."/>
            <person name="Matheny P.B."/>
            <person name="Labbe J."/>
            <person name="Martin F.M."/>
        </authorList>
    </citation>
    <scope>NUCLEOTIDE SEQUENCE</scope>
    <source>
        <strain evidence="1">HHB10654</strain>
    </source>
</reference>
<protein>
    <submittedName>
        <fullName evidence="1">CoaE-domain-containing protein</fullName>
    </submittedName>
</protein>
<comment type="caution">
    <text evidence="1">The sequence shown here is derived from an EMBL/GenBank/DDBJ whole genome shotgun (WGS) entry which is preliminary data.</text>
</comment>
<name>A0ACB8SIM8_9AGAM</name>
<gene>
    <name evidence="1" type="ORF">BV25DRAFT_1814047</name>
</gene>
<feature type="non-terminal residue" evidence="1">
    <location>
        <position position="1"/>
    </location>
</feature>
<reference evidence="1" key="1">
    <citation type="submission" date="2021-03" db="EMBL/GenBank/DDBJ databases">
        <authorList>
            <consortium name="DOE Joint Genome Institute"/>
            <person name="Ahrendt S."/>
            <person name="Looney B.P."/>
            <person name="Miyauchi S."/>
            <person name="Morin E."/>
            <person name="Drula E."/>
            <person name="Courty P.E."/>
            <person name="Chicoki N."/>
            <person name="Fauchery L."/>
            <person name="Kohler A."/>
            <person name="Kuo A."/>
            <person name="Labutti K."/>
            <person name="Pangilinan J."/>
            <person name="Lipzen A."/>
            <person name="Riley R."/>
            <person name="Andreopoulos W."/>
            <person name="He G."/>
            <person name="Johnson J."/>
            <person name="Barry K.W."/>
            <person name="Grigoriev I.V."/>
            <person name="Nagy L."/>
            <person name="Hibbett D."/>
            <person name="Henrissat B."/>
            <person name="Matheny P.B."/>
            <person name="Labbe J."/>
            <person name="Martin F."/>
        </authorList>
    </citation>
    <scope>NUCLEOTIDE SEQUENCE</scope>
    <source>
        <strain evidence="1">HHB10654</strain>
    </source>
</reference>
<accession>A0ACB8SIM8</accession>
<evidence type="ECO:0000313" key="2">
    <source>
        <dbReference type="Proteomes" id="UP000814140"/>
    </source>
</evidence>
<dbReference type="EMBL" id="MU277264">
    <property type="protein sequence ID" value="KAI0056424.1"/>
    <property type="molecule type" value="Genomic_DNA"/>
</dbReference>
<organism evidence="1 2">
    <name type="scientific">Artomyces pyxidatus</name>
    <dbReference type="NCBI Taxonomy" id="48021"/>
    <lineage>
        <taxon>Eukaryota</taxon>
        <taxon>Fungi</taxon>
        <taxon>Dikarya</taxon>
        <taxon>Basidiomycota</taxon>
        <taxon>Agaricomycotina</taxon>
        <taxon>Agaricomycetes</taxon>
        <taxon>Russulales</taxon>
        <taxon>Auriscalpiaceae</taxon>
        <taxon>Artomyces</taxon>
    </lineage>
</organism>